<dbReference type="InterPro" id="IPR012347">
    <property type="entry name" value="Ferritin-like"/>
</dbReference>
<feature type="domain" description="Iminophenyl-pyruvate dimer synthase" evidence="2">
    <location>
        <begin position="52"/>
        <end position="283"/>
    </location>
</feature>
<dbReference type="Pfam" id="PF12902">
    <property type="entry name" value="Ferritin-like"/>
    <property type="match status" value="1"/>
</dbReference>
<dbReference type="InterPro" id="IPR026820">
    <property type="entry name" value="VioB/RebD_dom"/>
</dbReference>
<dbReference type="Proteomes" id="UP001428817">
    <property type="component" value="Unassembled WGS sequence"/>
</dbReference>
<dbReference type="InterPro" id="IPR009078">
    <property type="entry name" value="Ferritin-like_SF"/>
</dbReference>
<accession>A0ABP9PN32</accession>
<evidence type="ECO:0000313" key="4">
    <source>
        <dbReference type="Proteomes" id="UP001428817"/>
    </source>
</evidence>
<evidence type="ECO:0000313" key="3">
    <source>
        <dbReference type="EMBL" id="GAA5149294.1"/>
    </source>
</evidence>
<evidence type="ECO:0000259" key="2">
    <source>
        <dbReference type="Pfam" id="PF12902"/>
    </source>
</evidence>
<protein>
    <recommendedName>
        <fullName evidence="2">Iminophenyl-pyruvate dimer synthase domain-containing protein</fullName>
    </recommendedName>
</protein>
<sequence length="595" mass="64777">MDTRFFTPGSITPVPSRGRDGASNASVAPEAGPSGSLHDPPLEPRDEAVFLLTAAAEIEHALMVQYLYAAYSVRVVAGPHEQQLREIRDLLTQIAREEMGHLATVQNLLHLVGGQVHLDRNRSAGATDVSPFRFALEPLSLDSLAKYVIAESPMPLPDTVSAGDAELVERIREDAVKANGGQEVRHVGRIFERLDHLFATGLADADIRPDTGGRHATFDDWGFEPRSAAAGEKLIVESFPETDPGPLRDAARKAVSKIGEQGEGSDLGPVGTESHFERFLEIYKRVSTLVDAGAQVAHPVATNPNTSPPGAGQELDPGRITHRRARAWARLFNLRYRMLLQQLAHFLLLDQPVYSSAPGPRLGDRTARGLLLVGAFDEMRYLGKIAGKLVNLPKEEPATGTHAGPPFELPYTLNLPDGEEQRWRRHLDVSLASVRLVREELPPIDAEPFLEHMVESDLRAQAVMSSLARGEGIPPENLPTGFAKVVTILEEAVRGFTIGRHGNLWAGTTRDGFLALRFFGTPPVMEDQGGVVADPDAAPLIARLSDPVPRTRMPRLRPPVPAERVSFIRQWISDGCPDNSPPGSVGVQHEPDPTP</sequence>
<dbReference type="EMBL" id="BAABJP010000004">
    <property type="protein sequence ID" value="GAA5149294.1"/>
    <property type="molecule type" value="Genomic_DNA"/>
</dbReference>
<feature type="region of interest" description="Disordered" evidence="1">
    <location>
        <begin position="1"/>
        <end position="42"/>
    </location>
</feature>
<feature type="region of interest" description="Disordered" evidence="1">
    <location>
        <begin position="572"/>
        <end position="595"/>
    </location>
</feature>
<dbReference type="SUPFAM" id="SSF47240">
    <property type="entry name" value="Ferritin-like"/>
    <property type="match status" value="1"/>
</dbReference>
<proteinExistence type="predicted"/>
<reference evidence="4" key="1">
    <citation type="journal article" date="2019" name="Int. J. Syst. Evol. Microbiol.">
        <title>The Global Catalogue of Microorganisms (GCM) 10K type strain sequencing project: providing services to taxonomists for standard genome sequencing and annotation.</title>
        <authorList>
            <consortium name="The Broad Institute Genomics Platform"/>
            <consortium name="The Broad Institute Genome Sequencing Center for Infectious Disease"/>
            <person name="Wu L."/>
            <person name="Ma J."/>
        </authorList>
    </citation>
    <scope>NUCLEOTIDE SEQUENCE [LARGE SCALE GENOMIC DNA]</scope>
    <source>
        <strain evidence="4">JCM 18303</strain>
    </source>
</reference>
<comment type="caution">
    <text evidence="3">The sequence shown here is derived from an EMBL/GenBank/DDBJ whole genome shotgun (WGS) entry which is preliminary data.</text>
</comment>
<evidence type="ECO:0000256" key="1">
    <source>
        <dbReference type="SAM" id="MobiDB-lite"/>
    </source>
</evidence>
<name>A0ABP9PN32_9PSEU</name>
<organism evidence="3 4">
    <name type="scientific">Pseudonocardia eucalypti</name>
    <dbReference type="NCBI Taxonomy" id="648755"/>
    <lineage>
        <taxon>Bacteria</taxon>
        <taxon>Bacillati</taxon>
        <taxon>Actinomycetota</taxon>
        <taxon>Actinomycetes</taxon>
        <taxon>Pseudonocardiales</taxon>
        <taxon>Pseudonocardiaceae</taxon>
        <taxon>Pseudonocardia</taxon>
    </lineage>
</organism>
<gene>
    <name evidence="3" type="ORF">GCM10023321_12930</name>
</gene>
<dbReference type="RefSeq" id="WP_185062841.1">
    <property type="nucleotide sequence ID" value="NZ_BAABJP010000004.1"/>
</dbReference>
<dbReference type="Gene3D" id="1.20.1260.10">
    <property type="match status" value="1"/>
</dbReference>
<keyword evidence="4" id="KW-1185">Reference proteome</keyword>